<geneLocation type="plasmid" evidence="1 2">
    <name>pTM1</name>
</geneLocation>
<dbReference type="AlphaFoldDB" id="I3TRW4"/>
<dbReference type="KEGG" id="tmo:TMO_a0099"/>
<gene>
    <name evidence="1" type="ordered locus">TMO_a0099</name>
</gene>
<reference evidence="1 2" key="1">
    <citation type="journal article" date="2012" name="J. Am. Chem. Soc.">
        <title>Bacterial biosynthesis and maturation of the didemnin anti-cancer agents.</title>
        <authorList>
            <person name="Xu Y."/>
            <person name="Kersten R.D."/>
            <person name="Nam S.J."/>
            <person name="Lu L."/>
            <person name="Al-Suwailem A.M."/>
            <person name="Zheng H."/>
            <person name="Fenical W."/>
            <person name="Dorrestein P.C."/>
            <person name="Moore B.S."/>
            <person name="Qian P.Y."/>
        </authorList>
    </citation>
    <scope>NUCLEOTIDE SEQUENCE [LARGE SCALE GENOMIC DNA]</scope>
    <source>
        <strain evidence="1 2">KA081020-065</strain>
    </source>
</reference>
<dbReference type="RefSeq" id="WP_014747179.1">
    <property type="nucleotide sequence ID" value="NC_017957.2"/>
</dbReference>
<protein>
    <submittedName>
        <fullName evidence="1">Uncharacterized protein</fullName>
    </submittedName>
</protein>
<sequence>MDDYTRLIDDLGLPGWMGELRAGRWLAEDLMILETPPDWYTCPPALIPLISQGSGPKYTGIWHRWTASGHALHMVEAGPEDHFLLIEMALTPEQFAARLAMHAMSAADGVTADIRAFAAAAGIADLDALDQHTINYSDQPDDLVHLPLFDTPRPATACAEGLSRDGITPFAGDTPSPEEPGAAWFELSGARRAALADDPAAAPWQRRNAPVEALFADAMAQGDHLRAWAILNSTGWKLPAARKAATDLAAAVADPVIAAQLRAWVDFSQKSLDPDREDY</sequence>
<evidence type="ECO:0000313" key="1">
    <source>
        <dbReference type="EMBL" id="AFK55502.1"/>
    </source>
</evidence>
<proteinExistence type="predicted"/>
<organism evidence="1 2">
    <name type="scientific">Tistrella mobilis (strain KA081020-065)</name>
    <dbReference type="NCBI Taxonomy" id="1110502"/>
    <lineage>
        <taxon>Bacteria</taxon>
        <taxon>Pseudomonadati</taxon>
        <taxon>Pseudomonadota</taxon>
        <taxon>Alphaproteobacteria</taxon>
        <taxon>Geminicoccales</taxon>
        <taxon>Geminicoccaceae</taxon>
        <taxon>Tistrella</taxon>
    </lineage>
</organism>
<evidence type="ECO:0000313" key="2">
    <source>
        <dbReference type="Proteomes" id="UP000005258"/>
    </source>
</evidence>
<dbReference type="EMBL" id="CP003237">
    <property type="protein sequence ID" value="AFK55502.1"/>
    <property type="molecule type" value="Genomic_DNA"/>
</dbReference>
<dbReference type="HOGENOM" id="CLU_997267_0_0_5"/>
<keyword evidence="2" id="KW-1185">Reference proteome</keyword>
<keyword evidence="1" id="KW-0614">Plasmid</keyword>
<dbReference type="Proteomes" id="UP000005258">
    <property type="component" value="Plasmid pTM1"/>
</dbReference>
<name>I3TRW4_TISMK</name>
<accession>I3TRW4</accession>